<accession>A0A5B7HAF5</accession>
<protein>
    <submittedName>
        <fullName evidence="1">Uncharacterized protein</fullName>
    </submittedName>
</protein>
<dbReference type="EMBL" id="VSRR010023722">
    <property type="protein sequence ID" value="MPC65714.1"/>
    <property type="molecule type" value="Genomic_DNA"/>
</dbReference>
<organism evidence="1 2">
    <name type="scientific">Portunus trituberculatus</name>
    <name type="common">Swimming crab</name>
    <name type="synonym">Neptunus trituberculatus</name>
    <dbReference type="NCBI Taxonomy" id="210409"/>
    <lineage>
        <taxon>Eukaryota</taxon>
        <taxon>Metazoa</taxon>
        <taxon>Ecdysozoa</taxon>
        <taxon>Arthropoda</taxon>
        <taxon>Crustacea</taxon>
        <taxon>Multicrustacea</taxon>
        <taxon>Malacostraca</taxon>
        <taxon>Eumalacostraca</taxon>
        <taxon>Eucarida</taxon>
        <taxon>Decapoda</taxon>
        <taxon>Pleocyemata</taxon>
        <taxon>Brachyura</taxon>
        <taxon>Eubrachyura</taxon>
        <taxon>Portunoidea</taxon>
        <taxon>Portunidae</taxon>
        <taxon>Portuninae</taxon>
        <taxon>Portunus</taxon>
    </lineage>
</organism>
<name>A0A5B7HAF5_PORTR</name>
<gene>
    <name evidence="1" type="ORF">E2C01_059850</name>
</gene>
<keyword evidence="2" id="KW-1185">Reference proteome</keyword>
<reference evidence="1 2" key="1">
    <citation type="submission" date="2019-05" db="EMBL/GenBank/DDBJ databases">
        <title>Another draft genome of Portunus trituberculatus and its Hox gene families provides insights of decapod evolution.</title>
        <authorList>
            <person name="Jeong J.-H."/>
            <person name="Song I."/>
            <person name="Kim S."/>
            <person name="Choi T."/>
            <person name="Kim D."/>
            <person name="Ryu S."/>
            <person name="Kim W."/>
        </authorList>
    </citation>
    <scope>NUCLEOTIDE SEQUENCE [LARGE SCALE GENOMIC DNA]</scope>
    <source>
        <tissue evidence="1">Muscle</tissue>
    </source>
</reference>
<dbReference type="AlphaFoldDB" id="A0A5B7HAF5"/>
<comment type="caution">
    <text evidence="1">The sequence shown here is derived from an EMBL/GenBank/DDBJ whole genome shotgun (WGS) entry which is preliminary data.</text>
</comment>
<dbReference type="Proteomes" id="UP000324222">
    <property type="component" value="Unassembled WGS sequence"/>
</dbReference>
<evidence type="ECO:0000313" key="1">
    <source>
        <dbReference type="EMBL" id="MPC65714.1"/>
    </source>
</evidence>
<proteinExistence type="predicted"/>
<sequence length="101" mass="11282">MAHSVPSSMASCSARCHYKQVTRTHHSLSDSMQRALITPLRPLTAPSGAASERLVVKHDATKEKKDLHPAPGRTLNNFRPKVLNRHLKFDLNIKSSMVNEK</sequence>
<evidence type="ECO:0000313" key="2">
    <source>
        <dbReference type="Proteomes" id="UP000324222"/>
    </source>
</evidence>